<dbReference type="EMBL" id="ML975181">
    <property type="protein sequence ID" value="KAF1808585.1"/>
    <property type="molecule type" value="Genomic_DNA"/>
</dbReference>
<evidence type="ECO:0000313" key="3">
    <source>
        <dbReference type="RefSeq" id="XP_033530216.1"/>
    </source>
</evidence>
<dbReference type="AlphaFoldDB" id="A0A6G1FRW1"/>
<gene>
    <name evidence="1 3" type="ORF">P152DRAFT_462310</name>
</gene>
<accession>A0A6G1FRW1</accession>
<dbReference type="GeneID" id="54420879"/>
<dbReference type="OrthoDB" id="4161001at2759"/>
<name>A0A6G1FRW1_9PEZI</name>
<dbReference type="Proteomes" id="UP000504638">
    <property type="component" value="Unplaced"/>
</dbReference>
<keyword evidence="2" id="KW-1185">Reference proteome</keyword>
<protein>
    <submittedName>
        <fullName evidence="1 3">Uncharacterized protein</fullName>
    </submittedName>
</protein>
<reference evidence="3" key="2">
    <citation type="submission" date="2020-04" db="EMBL/GenBank/DDBJ databases">
        <authorList>
            <consortium name="NCBI Genome Project"/>
        </authorList>
    </citation>
    <scope>NUCLEOTIDE SEQUENCE</scope>
    <source>
        <strain evidence="3">CBS 781.70</strain>
    </source>
</reference>
<evidence type="ECO:0000313" key="2">
    <source>
        <dbReference type="Proteomes" id="UP000504638"/>
    </source>
</evidence>
<reference evidence="1 3" key="1">
    <citation type="submission" date="2020-01" db="EMBL/GenBank/DDBJ databases">
        <authorList>
            <consortium name="DOE Joint Genome Institute"/>
            <person name="Haridas S."/>
            <person name="Albert R."/>
            <person name="Binder M."/>
            <person name="Bloem J."/>
            <person name="Labutti K."/>
            <person name="Salamov A."/>
            <person name="Andreopoulos B."/>
            <person name="Baker S.E."/>
            <person name="Barry K."/>
            <person name="Bills G."/>
            <person name="Bluhm B.H."/>
            <person name="Cannon C."/>
            <person name="Castanera R."/>
            <person name="Culley D.E."/>
            <person name="Daum C."/>
            <person name="Ezra D."/>
            <person name="Gonzalez J.B."/>
            <person name="Henrissat B."/>
            <person name="Kuo A."/>
            <person name="Liang C."/>
            <person name="Lipzen A."/>
            <person name="Lutzoni F."/>
            <person name="Magnuson J."/>
            <person name="Mondo S."/>
            <person name="Nolan M."/>
            <person name="Ohm R."/>
            <person name="Pangilinan J."/>
            <person name="Park H.-J."/>
            <person name="Ramirez L."/>
            <person name="Alfaro M."/>
            <person name="Sun H."/>
            <person name="Tritt A."/>
            <person name="Yoshinaga Y."/>
            <person name="Zwiers L.-H."/>
            <person name="Turgeon B.G."/>
            <person name="Goodwin S.B."/>
            <person name="Spatafora J.W."/>
            <person name="Crous P.W."/>
            <person name="Grigoriev I.V."/>
        </authorList>
    </citation>
    <scope>NUCLEOTIDE SEQUENCE</scope>
    <source>
        <strain evidence="1 3">CBS 781.70</strain>
    </source>
</reference>
<proteinExistence type="predicted"/>
<organism evidence="1">
    <name type="scientific">Eremomyces bilateralis CBS 781.70</name>
    <dbReference type="NCBI Taxonomy" id="1392243"/>
    <lineage>
        <taxon>Eukaryota</taxon>
        <taxon>Fungi</taxon>
        <taxon>Dikarya</taxon>
        <taxon>Ascomycota</taxon>
        <taxon>Pezizomycotina</taxon>
        <taxon>Dothideomycetes</taxon>
        <taxon>Dothideomycetes incertae sedis</taxon>
        <taxon>Eremomycetales</taxon>
        <taxon>Eremomycetaceae</taxon>
        <taxon>Eremomyces</taxon>
    </lineage>
</organism>
<evidence type="ECO:0000313" key="1">
    <source>
        <dbReference type="EMBL" id="KAF1808585.1"/>
    </source>
</evidence>
<sequence length="856" mass="96381">MDEMTDDMNNTSIGGLEIPGLDAWEPQVRPESMSDESAGVVSARADRTVGALKTKEVIWNMISNKALSQAETTNMLSSLAKADTAVRKTFATGLGPLDKVYPSVPVLAVRLTFLPGADKPQVNRLEQVGMVAGEPDQRTPLWRVMTAGSLLQDFEIKQDLSIVFKDRVSQYAGEARSRLQSNRSPYGLGSTMTGVVEIEGKTYEAVTIDSDHVKIVNNLRAQRYPCDMEATLIEVDGTSLMALMTNYRHLINKGGPEMDFEESEKLLDGMIEDARRVIYRSPILFRASTRQQIIASRNTRYGVNHDQVFQTLTTSEGIREILSLSASYYNSLDPEDTNTRVQKFIRPRFLQMIVLLISLLNETDTQKIARFLEQTYKLKADRPSLELLVLKVMPLISINSQVFLTAIVPAVEGFPLTDTRPEYQSWYWDFFVKQMLKRGYFLPGTVATLGRQQSSWLVKWPKGGFNTSLVFNNLQFSGDLRTGNDIPALELHPEQGQSELTVIMTNGDTYIVAASDVERITSLQTGQYPLREPGDNGRTMTMEVRDESLNEEEFEALYIANVLVENFNRHIVSVRRSTSSRLTNLVRYRGVGRAPKDTSGLQALATTGRLTRHTATLNGIKLAVAYKLNGRKINKHQVSRLMQRKNSEILGIRNYYSVRVEKRIISLERQYEDDFWRAVRNIQGFLTQAESKRKDVEDSDLLSDEPISQVIYPGANGKVASNVWFEYEVEPYVNGPLKMHARRSQVISCAWLAHNVIEVGLQNDPNRYFVSPLKFVEEGDRNDEIQVEDHAILAGQYMIIAEGNDNLRVIGNLIMTNCLRIISVEEVNRTRRGANRQGRGANRAATGESLTACVFV</sequence>
<dbReference type="RefSeq" id="XP_033530216.1">
    <property type="nucleotide sequence ID" value="XM_033680309.1"/>
</dbReference>
<reference evidence="3" key="3">
    <citation type="submission" date="2025-04" db="UniProtKB">
        <authorList>
            <consortium name="RefSeq"/>
        </authorList>
    </citation>
    <scope>IDENTIFICATION</scope>
    <source>
        <strain evidence="3">CBS 781.70</strain>
    </source>
</reference>